<feature type="compositionally biased region" description="Basic and acidic residues" evidence="1">
    <location>
        <begin position="452"/>
        <end position="462"/>
    </location>
</feature>
<feature type="region of interest" description="Disordered" evidence="1">
    <location>
        <begin position="117"/>
        <end position="149"/>
    </location>
</feature>
<keyword evidence="3" id="KW-1185">Reference proteome</keyword>
<gene>
    <name evidence="2" type="ORF">WICMUC_002970</name>
</gene>
<feature type="compositionally biased region" description="Polar residues" evidence="1">
    <location>
        <begin position="658"/>
        <end position="667"/>
    </location>
</feature>
<feature type="region of interest" description="Disordered" evidence="1">
    <location>
        <begin position="343"/>
        <end position="365"/>
    </location>
</feature>
<feature type="region of interest" description="Disordered" evidence="1">
    <location>
        <begin position="1"/>
        <end position="99"/>
    </location>
</feature>
<name>A0A9P8PMP0_9ASCO</name>
<dbReference type="EMBL" id="JAEUBF010000791">
    <property type="protein sequence ID" value="KAH3674897.1"/>
    <property type="molecule type" value="Genomic_DNA"/>
</dbReference>
<dbReference type="AlphaFoldDB" id="A0A9P8PMP0"/>
<feature type="compositionally biased region" description="Polar residues" evidence="1">
    <location>
        <begin position="349"/>
        <end position="363"/>
    </location>
</feature>
<evidence type="ECO:0000256" key="1">
    <source>
        <dbReference type="SAM" id="MobiDB-lite"/>
    </source>
</evidence>
<feature type="region of interest" description="Disordered" evidence="1">
    <location>
        <begin position="389"/>
        <end position="468"/>
    </location>
</feature>
<feature type="compositionally biased region" description="Low complexity" evidence="1">
    <location>
        <begin position="129"/>
        <end position="149"/>
    </location>
</feature>
<feature type="compositionally biased region" description="Acidic residues" evidence="1">
    <location>
        <begin position="606"/>
        <end position="630"/>
    </location>
</feature>
<comment type="caution">
    <text evidence="2">The sequence shown here is derived from an EMBL/GenBank/DDBJ whole genome shotgun (WGS) entry which is preliminary data.</text>
</comment>
<sequence>MSMETSTSNTSNSNPSKSVSDEGGTQRVTFSDSQTIRDNDNTVVSNNQQDEGRLLSDKPTHTSDSSSLNSFNQRQKHLPSSSETPLISKNDTFTSNSAHNSNALLNSVYDNEIEVSKNDRKSPMPLQNLILTPSSPSSSLPKPTQLSPQSLEHVTLLEAETGTSLLPSYSKATLPKLIPLKSALSDPRDLRKESSDSSTFSQTSSYVENDISFSNLEMNESNAFEILKSQRLRIATLMNNLEYLVKKVGNDQVNHLMILNQRRLCLQTTQDAHNIESQIRKSIHELNIGEVKQIISREKFSALVTVQKLSLEKVQDIIKALAILADRIKLRFNISREAFENRKKKMENVESQTSSKIEEQPSNLLPILPQAKTQALTELLQDIREIPSNTLVSNEARPQKTPQKHSDEPHLSNAEESFIESPAKKDTHNQIDDSLEKRHVDEGQQKNNSTSKEVENSDKQELRVQSSAVSDTVLEKVSQHDSVTESESVSKSVSDKTLQLVSKDIPLSTNIDQNFDRSTDETYNSGQSDLLLLKAPCDRLQQSLILLSDDEIKFMNTKTGKLFKPFHLWVTRRGIFRKNPSLQSLNVLRNQFTNKETVNLAPDYIESSENDEEEEEAQETDDTMEDSQDEFELTETDKNLMNQEYDGYRSVQIDENVRLQQPSLSPQTERDKRRQKRKRTKGIDFFPKEVANKRKRQGDKRAALSSRDKKGLLESTEKPSPDKLKIKNTKRAEPINKLFVDSSDGETDVPPQISLSELNDIPSSNLNNITELKIAVKLLKGKLLDLILPSSTHFDFVEISKFISQFISYLDQLHQNYQSLGHTLDSNFIKSLFIKNSTKNKPYKNISIQGTEQMELSEVIDLFKNQCKNHHEQELLSERVGLKILFKQLQERREKFKLFEDQRDFIKERYGERAFRL</sequence>
<reference evidence="2" key="1">
    <citation type="journal article" date="2021" name="Open Biol.">
        <title>Shared evolutionary footprints suggest mitochondrial oxidative damage underlies multiple complex I losses in fungi.</title>
        <authorList>
            <person name="Schikora-Tamarit M.A."/>
            <person name="Marcet-Houben M."/>
            <person name="Nosek J."/>
            <person name="Gabaldon T."/>
        </authorList>
    </citation>
    <scope>NUCLEOTIDE SEQUENCE</scope>
    <source>
        <strain evidence="2">CBS6341</strain>
    </source>
</reference>
<feature type="compositionally biased region" description="Basic and acidic residues" evidence="1">
    <location>
        <begin position="50"/>
        <end position="61"/>
    </location>
</feature>
<feature type="region of interest" description="Disordered" evidence="1">
    <location>
        <begin position="654"/>
        <end position="726"/>
    </location>
</feature>
<reference evidence="2" key="2">
    <citation type="submission" date="2021-01" db="EMBL/GenBank/DDBJ databases">
        <authorList>
            <person name="Schikora-Tamarit M.A."/>
        </authorList>
    </citation>
    <scope>NUCLEOTIDE SEQUENCE</scope>
    <source>
        <strain evidence="2">CBS6341</strain>
    </source>
</reference>
<feature type="compositionally biased region" description="Polar residues" evidence="1">
    <location>
        <begin position="62"/>
        <end position="94"/>
    </location>
</feature>
<protein>
    <submittedName>
        <fullName evidence="2">Uncharacterized protein</fullName>
    </submittedName>
</protein>
<dbReference type="Proteomes" id="UP000769528">
    <property type="component" value="Unassembled WGS sequence"/>
</dbReference>
<accession>A0A9P8PMP0</accession>
<feature type="compositionally biased region" description="Basic and acidic residues" evidence="1">
    <location>
        <begin position="422"/>
        <end position="444"/>
    </location>
</feature>
<evidence type="ECO:0000313" key="3">
    <source>
        <dbReference type="Proteomes" id="UP000769528"/>
    </source>
</evidence>
<organism evidence="2 3">
    <name type="scientific">Wickerhamomyces mucosus</name>
    <dbReference type="NCBI Taxonomy" id="1378264"/>
    <lineage>
        <taxon>Eukaryota</taxon>
        <taxon>Fungi</taxon>
        <taxon>Dikarya</taxon>
        <taxon>Ascomycota</taxon>
        <taxon>Saccharomycotina</taxon>
        <taxon>Saccharomycetes</taxon>
        <taxon>Phaffomycetales</taxon>
        <taxon>Wickerhamomycetaceae</taxon>
        <taxon>Wickerhamomyces</taxon>
    </lineage>
</organism>
<evidence type="ECO:0000313" key="2">
    <source>
        <dbReference type="EMBL" id="KAH3674897.1"/>
    </source>
</evidence>
<feature type="compositionally biased region" description="Low complexity" evidence="1">
    <location>
        <begin position="1"/>
        <end position="18"/>
    </location>
</feature>
<proteinExistence type="predicted"/>
<feature type="region of interest" description="Disordered" evidence="1">
    <location>
        <begin position="599"/>
        <end position="630"/>
    </location>
</feature>
<feature type="compositionally biased region" description="Basic and acidic residues" evidence="1">
    <location>
        <begin position="699"/>
        <end position="726"/>
    </location>
</feature>